<evidence type="ECO:0000313" key="2">
    <source>
        <dbReference type="EMBL" id="TVZ00437.1"/>
    </source>
</evidence>
<feature type="transmembrane region" description="Helical" evidence="1">
    <location>
        <begin position="93"/>
        <end position="113"/>
    </location>
</feature>
<keyword evidence="3" id="KW-1185">Reference proteome</keyword>
<organism evidence="2 3">
    <name type="scientific">Trebonia kvetii</name>
    <dbReference type="NCBI Taxonomy" id="2480626"/>
    <lineage>
        <taxon>Bacteria</taxon>
        <taxon>Bacillati</taxon>
        <taxon>Actinomycetota</taxon>
        <taxon>Actinomycetes</taxon>
        <taxon>Streptosporangiales</taxon>
        <taxon>Treboniaceae</taxon>
        <taxon>Trebonia</taxon>
    </lineage>
</organism>
<name>A0A6P2BP68_9ACTN</name>
<reference evidence="2 3" key="1">
    <citation type="submission" date="2018-11" db="EMBL/GenBank/DDBJ databases">
        <title>Trebonia kvetii gen.nov., sp.nov., a novel acidophilic actinobacterium, and proposal of the new actinobacterial family Treboniaceae fam. nov.</title>
        <authorList>
            <person name="Rapoport D."/>
            <person name="Sagova-Mareckova M."/>
            <person name="Sedlacek I."/>
            <person name="Provaznik J."/>
            <person name="Kralova S."/>
            <person name="Pavlinic D."/>
            <person name="Benes V."/>
            <person name="Kopecky J."/>
        </authorList>
    </citation>
    <scope>NUCLEOTIDE SEQUENCE [LARGE SCALE GENOMIC DNA]</scope>
    <source>
        <strain evidence="2 3">15Tr583</strain>
    </source>
</reference>
<proteinExistence type="predicted"/>
<accession>A0A6P2BP68</accession>
<feature type="transmembrane region" description="Helical" evidence="1">
    <location>
        <begin position="20"/>
        <end position="41"/>
    </location>
</feature>
<keyword evidence="1" id="KW-0812">Transmembrane</keyword>
<dbReference type="RefSeq" id="WP_145861252.1">
    <property type="nucleotide sequence ID" value="NZ_RPFW01000009.1"/>
</dbReference>
<dbReference type="EMBL" id="RPFW01000009">
    <property type="protein sequence ID" value="TVZ00437.1"/>
    <property type="molecule type" value="Genomic_DNA"/>
</dbReference>
<feature type="transmembrane region" description="Helical" evidence="1">
    <location>
        <begin position="119"/>
        <end position="142"/>
    </location>
</feature>
<evidence type="ECO:0000256" key="1">
    <source>
        <dbReference type="SAM" id="Phobius"/>
    </source>
</evidence>
<dbReference type="Proteomes" id="UP000460272">
    <property type="component" value="Unassembled WGS sequence"/>
</dbReference>
<dbReference type="AlphaFoldDB" id="A0A6P2BP68"/>
<keyword evidence="1" id="KW-0472">Membrane</keyword>
<feature type="transmembrane region" description="Helical" evidence="1">
    <location>
        <begin position="61"/>
        <end position="81"/>
    </location>
</feature>
<keyword evidence="1" id="KW-1133">Transmembrane helix</keyword>
<sequence>MSIPTAEKPPALSAKAANRIRMASFGALTMLVLQFVLGTAYSLYGTAPTSSKSVGMFSSPLLAVHVILGILLVIAAIMLVVRAIQARHRPTIATTSAGLLVILGAFGAGSSFAQDGSDGASLGMALLTAVAMLCYAANLVILGKPDASS</sequence>
<protein>
    <submittedName>
        <fullName evidence="2">Uncharacterized protein</fullName>
    </submittedName>
</protein>
<evidence type="ECO:0000313" key="3">
    <source>
        <dbReference type="Proteomes" id="UP000460272"/>
    </source>
</evidence>
<comment type="caution">
    <text evidence="2">The sequence shown here is derived from an EMBL/GenBank/DDBJ whole genome shotgun (WGS) entry which is preliminary data.</text>
</comment>
<gene>
    <name evidence="2" type="ORF">EAS64_38090</name>
</gene>